<sequence>MQLVVLSEIRSGSAQTRPHGYKVPRSGRILPNPGRMQEPTGSSAFFVDDNTYLTQVTKIILCNLNVHLSDSEILQRQPWIARTASTSGSFESVKEA</sequence>
<accession>B7PCP1</accession>
<evidence type="ECO:0000313" key="4">
    <source>
        <dbReference type="Proteomes" id="UP000001555"/>
    </source>
</evidence>
<dbReference type="VEuPathDB" id="VectorBase:ISCW002721"/>
<dbReference type="EnsemblMetazoa" id="ISCW002721-RA">
    <property type="protein sequence ID" value="ISCW002721-PA"/>
    <property type="gene ID" value="ISCW002721"/>
</dbReference>
<organism>
    <name type="scientific">Ixodes scapularis</name>
    <name type="common">Black-legged tick</name>
    <name type="synonym">Deer tick</name>
    <dbReference type="NCBI Taxonomy" id="6945"/>
    <lineage>
        <taxon>Eukaryota</taxon>
        <taxon>Metazoa</taxon>
        <taxon>Ecdysozoa</taxon>
        <taxon>Arthropoda</taxon>
        <taxon>Chelicerata</taxon>
        <taxon>Arachnida</taxon>
        <taxon>Acari</taxon>
        <taxon>Parasitiformes</taxon>
        <taxon>Ixodida</taxon>
        <taxon>Ixodoidea</taxon>
        <taxon>Ixodidae</taxon>
        <taxon>Ixodinae</taxon>
        <taxon>Ixodes</taxon>
    </lineage>
</organism>
<reference evidence="3" key="2">
    <citation type="submission" date="2020-05" db="UniProtKB">
        <authorList>
            <consortium name="EnsemblMetazoa"/>
        </authorList>
    </citation>
    <scope>IDENTIFICATION</scope>
    <source>
        <strain evidence="3">wikel</strain>
    </source>
</reference>
<protein>
    <submittedName>
        <fullName evidence="2 3">Uncharacterized protein</fullName>
    </submittedName>
</protein>
<dbReference type="EMBL" id="ABJB010666396">
    <property type="status" value="NOT_ANNOTATED_CDS"/>
    <property type="molecule type" value="Genomic_DNA"/>
</dbReference>
<dbReference type="HOGENOM" id="CLU_2362033_0_0_1"/>
<dbReference type="InParanoid" id="B7PCP1"/>
<proteinExistence type="predicted"/>
<evidence type="ECO:0000313" key="3">
    <source>
        <dbReference type="EnsemblMetazoa" id="ISCW002721-PA"/>
    </source>
</evidence>
<name>B7PCP1_IXOSC</name>
<dbReference type="PaxDb" id="6945-B7PCP1"/>
<evidence type="ECO:0000256" key="1">
    <source>
        <dbReference type="SAM" id="MobiDB-lite"/>
    </source>
</evidence>
<gene>
    <name evidence="2" type="ORF">IscW_ISCW002721</name>
</gene>
<dbReference type="EMBL" id="DS684995">
    <property type="protein sequence ID" value="EEC04363.1"/>
    <property type="molecule type" value="Genomic_DNA"/>
</dbReference>
<feature type="region of interest" description="Disordered" evidence="1">
    <location>
        <begin position="15"/>
        <end position="41"/>
    </location>
</feature>
<reference evidence="2 4" key="1">
    <citation type="submission" date="2008-03" db="EMBL/GenBank/DDBJ databases">
        <title>Annotation of Ixodes scapularis.</title>
        <authorList>
            <consortium name="Ixodes scapularis Genome Project Consortium"/>
            <person name="Caler E."/>
            <person name="Hannick L.I."/>
            <person name="Bidwell S."/>
            <person name="Joardar V."/>
            <person name="Thiagarajan M."/>
            <person name="Amedeo P."/>
            <person name="Galinsky K.J."/>
            <person name="Schobel S."/>
            <person name="Inman J."/>
            <person name="Hostetler J."/>
            <person name="Miller J."/>
            <person name="Hammond M."/>
            <person name="Megy K."/>
            <person name="Lawson D."/>
            <person name="Kodira C."/>
            <person name="Sutton G."/>
            <person name="Meyer J."/>
            <person name="Hill C.A."/>
            <person name="Birren B."/>
            <person name="Nene V."/>
            <person name="Collins F."/>
            <person name="Alarcon-Chaidez F."/>
            <person name="Wikel S."/>
            <person name="Strausberg R."/>
        </authorList>
    </citation>
    <scope>NUCLEOTIDE SEQUENCE [LARGE SCALE GENOMIC DNA]</scope>
    <source>
        <strain evidence="4">Wikel</strain>
        <strain evidence="2">Wikel colony</strain>
    </source>
</reference>
<dbReference type="AlphaFoldDB" id="B7PCP1"/>
<evidence type="ECO:0000313" key="2">
    <source>
        <dbReference type="EMBL" id="EEC04363.1"/>
    </source>
</evidence>
<dbReference type="Proteomes" id="UP000001555">
    <property type="component" value="Unassembled WGS sequence"/>
</dbReference>
<keyword evidence="4" id="KW-1185">Reference proteome</keyword>